<dbReference type="Proteomes" id="UP000298324">
    <property type="component" value="Unassembled WGS sequence"/>
</dbReference>
<dbReference type="PIRSF" id="PIRSF005261">
    <property type="entry name" value="Heat_shock_Hsp33"/>
    <property type="match status" value="1"/>
</dbReference>
<dbReference type="GO" id="GO:0044183">
    <property type="term" value="F:protein folding chaperone"/>
    <property type="evidence" value="ECO:0007669"/>
    <property type="project" value="TreeGrafter"/>
</dbReference>
<comment type="PTM">
    <text evidence="6">Under oxidizing conditions two disulfide bonds are formed involving the reactive cysteines. Under reducing conditions zinc is bound to the reactive cysteines and the protein is inactive.</text>
</comment>
<dbReference type="GO" id="GO:0051082">
    <property type="term" value="F:unfolded protein binding"/>
    <property type="evidence" value="ECO:0007669"/>
    <property type="project" value="UniProtKB-UniRule"/>
</dbReference>
<proteinExistence type="inferred from homology"/>
<name>A0A4Y7REB5_9FIRM</name>
<dbReference type="AlphaFoldDB" id="A0A4Y7REB5"/>
<sequence>MEDYLVRGVGEDGKFRVFAATTTHLVEEARKRHDTWPVTSAALGRSLTAGLLLGANLKGEDLITLRIFGDGPLGAIIVTANAAGEVRGYVQEPHTDLEHAAGGKLPVGAAVGKGVLYVTKDLGLKEPFTGSVELVSGEIGEDIAQYLLVSEQTPSAVALGVLVAPDGGVRASGGLIVQLFPGAEEEVLTLLEKSISQLTPVSTLVARGLPPEEIVAEAVGGLKVHYLERVPLSFKCRCSHERIGDILVAMGQQEIQKILQEQGQAEVRCHFCGRTHIFAAPELEAILKTASQRS</sequence>
<evidence type="ECO:0000256" key="5">
    <source>
        <dbReference type="ARBA" id="ARBA00023284"/>
    </source>
</evidence>
<keyword evidence="2 6" id="KW-0862">Zinc</keyword>
<evidence type="ECO:0000256" key="6">
    <source>
        <dbReference type="HAMAP-Rule" id="MF_00117"/>
    </source>
</evidence>
<keyword evidence="1 6" id="KW-0963">Cytoplasm</keyword>
<dbReference type="InterPro" id="IPR016153">
    <property type="entry name" value="Heat_shock_Hsp33_N"/>
</dbReference>
<dbReference type="RefSeq" id="WP_190239111.1">
    <property type="nucleotide sequence ID" value="NZ_QFGA01000001.1"/>
</dbReference>
<feature type="disulfide bond" description="Redox-active" evidence="6">
    <location>
        <begin position="236"/>
        <end position="238"/>
    </location>
</feature>
<dbReference type="Gene3D" id="3.55.30.10">
    <property type="entry name" value="Hsp33 domain"/>
    <property type="match status" value="1"/>
</dbReference>
<dbReference type="NCBIfam" id="NF001033">
    <property type="entry name" value="PRK00114.1"/>
    <property type="match status" value="1"/>
</dbReference>
<comment type="function">
    <text evidence="6">Redox regulated molecular chaperone. Protects both thermally unfolding and oxidatively damaged proteins from irreversible aggregation. Plays an important role in the bacterial defense system toward oxidative stress.</text>
</comment>
<dbReference type="GO" id="GO:0005737">
    <property type="term" value="C:cytoplasm"/>
    <property type="evidence" value="ECO:0007669"/>
    <property type="project" value="UniProtKB-SubCell"/>
</dbReference>
<keyword evidence="8" id="KW-1185">Reference proteome</keyword>
<dbReference type="InterPro" id="IPR000397">
    <property type="entry name" value="Heat_shock_Hsp33"/>
</dbReference>
<dbReference type="PANTHER" id="PTHR30111:SF1">
    <property type="entry name" value="33 KDA CHAPERONIN"/>
    <property type="match status" value="1"/>
</dbReference>
<protein>
    <recommendedName>
        <fullName evidence="6">33 kDa chaperonin</fullName>
    </recommendedName>
    <alternativeName>
        <fullName evidence="6">Heat shock protein 33 homolog</fullName>
        <shortName evidence="6">HSP33</shortName>
    </alternativeName>
</protein>
<dbReference type="EMBL" id="QFGA01000001">
    <property type="protein sequence ID" value="TEB07129.1"/>
    <property type="molecule type" value="Genomic_DNA"/>
</dbReference>
<dbReference type="Pfam" id="PF01430">
    <property type="entry name" value="HSP33"/>
    <property type="match status" value="1"/>
</dbReference>
<evidence type="ECO:0000256" key="4">
    <source>
        <dbReference type="ARBA" id="ARBA00023186"/>
    </source>
</evidence>
<comment type="subcellular location">
    <subcellularLocation>
        <location evidence="6">Cytoplasm</location>
    </subcellularLocation>
</comment>
<feature type="disulfide bond" description="Redox-active" evidence="6">
    <location>
        <begin position="269"/>
        <end position="272"/>
    </location>
</feature>
<comment type="similarity">
    <text evidence="6">Belongs to the HSP33 family.</text>
</comment>
<dbReference type="SUPFAM" id="SSF64397">
    <property type="entry name" value="Hsp33 domain"/>
    <property type="match status" value="1"/>
</dbReference>
<comment type="caution">
    <text evidence="7">The sequence shown here is derived from an EMBL/GenBank/DDBJ whole genome shotgun (WGS) entry which is preliminary data.</text>
</comment>
<evidence type="ECO:0000256" key="2">
    <source>
        <dbReference type="ARBA" id="ARBA00022833"/>
    </source>
</evidence>
<keyword evidence="3 6" id="KW-1015">Disulfide bond</keyword>
<dbReference type="InterPro" id="IPR016154">
    <property type="entry name" value="Heat_shock_Hsp33_C"/>
</dbReference>
<organism evidence="7 8">
    <name type="scientific">Pelotomaculum schinkii</name>
    <dbReference type="NCBI Taxonomy" id="78350"/>
    <lineage>
        <taxon>Bacteria</taxon>
        <taxon>Bacillati</taxon>
        <taxon>Bacillota</taxon>
        <taxon>Clostridia</taxon>
        <taxon>Eubacteriales</taxon>
        <taxon>Desulfotomaculaceae</taxon>
        <taxon>Pelotomaculum</taxon>
    </lineage>
</organism>
<evidence type="ECO:0000256" key="1">
    <source>
        <dbReference type="ARBA" id="ARBA00022490"/>
    </source>
</evidence>
<evidence type="ECO:0000313" key="7">
    <source>
        <dbReference type="EMBL" id="TEB07129.1"/>
    </source>
</evidence>
<dbReference type="SUPFAM" id="SSF118352">
    <property type="entry name" value="HSP33 redox switch-like"/>
    <property type="match status" value="1"/>
</dbReference>
<keyword evidence="4 6" id="KW-0143">Chaperone</keyword>
<dbReference type="CDD" id="cd00498">
    <property type="entry name" value="Hsp33"/>
    <property type="match status" value="1"/>
</dbReference>
<dbReference type="GO" id="GO:0042026">
    <property type="term" value="P:protein refolding"/>
    <property type="evidence" value="ECO:0007669"/>
    <property type="project" value="TreeGrafter"/>
</dbReference>
<evidence type="ECO:0000256" key="3">
    <source>
        <dbReference type="ARBA" id="ARBA00023157"/>
    </source>
</evidence>
<keyword evidence="5 6" id="KW-0676">Redox-active center</keyword>
<gene>
    <name evidence="6 7" type="primary">hslO</name>
    <name evidence="7" type="ORF">Psch_00672</name>
</gene>
<evidence type="ECO:0000313" key="8">
    <source>
        <dbReference type="Proteomes" id="UP000298324"/>
    </source>
</evidence>
<accession>A0A4Y7REB5</accession>
<dbReference type="PANTHER" id="PTHR30111">
    <property type="entry name" value="33 KDA CHAPERONIN"/>
    <property type="match status" value="1"/>
</dbReference>
<dbReference type="HAMAP" id="MF_00117">
    <property type="entry name" value="HslO"/>
    <property type="match status" value="1"/>
</dbReference>
<dbReference type="Gene3D" id="3.90.1280.10">
    <property type="entry name" value="HSP33 redox switch-like"/>
    <property type="match status" value="1"/>
</dbReference>
<reference evidence="7 8" key="1">
    <citation type="journal article" date="2018" name="Environ. Microbiol.">
        <title>Novel energy conservation strategies and behaviour of Pelotomaculum schinkii driving syntrophic propionate catabolism.</title>
        <authorList>
            <person name="Hidalgo-Ahumada C.A.P."/>
            <person name="Nobu M.K."/>
            <person name="Narihiro T."/>
            <person name="Tamaki H."/>
            <person name="Liu W.T."/>
            <person name="Kamagata Y."/>
            <person name="Stams A.J.M."/>
            <person name="Imachi H."/>
            <person name="Sousa D.Z."/>
        </authorList>
    </citation>
    <scope>NUCLEOTIDE SEQUENCE [LARGE SCALE GENOMIC DNA]</scope>
    <source>
        <strain evidence="7 8">HH</strain>
    </source>
</reference>